<keyword evidence="1" id="KW-1133">Transmembrane helix</keyword>
<dbReference type="AlphaFoldDB" id="A0AAN6IDG5"/>
<proteinExistence type="predicted"/>
<accession>A0AAN6IDG5</accession>
<evidence type="ECO:0000313" key="2">
    <source>
        <dbReference type="EMBL" id="KAI1613448.1"/>
    </source>
</evidence>
<dbReference type="EMBL" id="MU404354">
    <property type="protein sequence ID" value="KAI1613448.1"/>
    <property type="molecule type" value="Genomic_DNA"/>
</dbReference>
<dbReference type="Proteomes" id="UP001203852">
    <property type="component" value="Unassembled WGS sequence"/>
</dbReference>
<sequence length="97" mass="11009">MRIGAWPCSICTLRPWGSNPAWVWVTLPPLSFWVLAFRVSVALANRRQVHYHGPYQGSHLQRARAPTIRTHLCGASFVRTFKLPILSTFLRSTHTPG</sequence>
<organism evidence="2 3">
    <name type="scientific">Exophiala viscosa</name>
    <dbReference type="NCBI Taxonomy" id="2486360"/>
    <lineage>
        <taxon>Eukaryota</taxon>
        <taxon>Fungi</taxon>
        <taxon>Dikarya</taxon>
        <taxon>Ascomycota</taxon>
        <taxon>Pezizomycotina</taxon>
        <taxon>Eurotiomycetes</taxon>
        <taxon>Chaetothyriomycetidae</taxon>
        <taxon>Chaetothyriales</taxon>
        <taxon>Herpotrichiellaceae</taxon>
        <taxon>Exophiala</taxon>
    </lineage>
</organism>
<name>A0AAN6IDG5_9EURO</name>
<evidence type="ECO:0000256" key="1">
    <source>
        <dbReference type="SAM" id="Phobius"/>
    </source>
</evidence>
<reference evidence="2" key="1">
    <citation type="journal article" date="2022" name="bioRxiv">
        <title>Deciphering the potential niche of two novel black yeast fungi from a biological soil crust based on their genomes, phenotypes, and melanin regulation.</title>
        <authorList>
            <consortium name="DOE Joint Genome Institute"/>
            <person name="Carr E.C."/>
            <person name="Barton Q."/>
            <person name="Grambo S."/>
            <person name="Sullivan M."/>
            <person name="Renfro C.M."/>
            <person name="Kuo A."/>
            <person name="Pangilinan J."/>
            <person name="Lipzen A."/>
            <person name="Keymanesh K."/>
            <person name="Savage E."/>
            <person name="Barry K."/>
            <person name="Grigoriev I.V."/>
            <person name="Riekhof W.R."/>
            <person name="Harris S.S."/>
        </authorList>
    </citation>
    <scope>NUCLEOTIDE SEQUENCE</scope>
    <source>
        <strain evidence="2">JF 03-4F</strain>
    </source>
</reference>
<keyword evidence="3" id="KW-1185">Reference proteome</keyword>
<gene>
    <name evidence="2" type="ORF">EDD36DRAFT_439343</name>
</gene>
<evidence type="ECO:0000313" key="3">
    <source>
        <dbReference type="Proteomes" id="UP001203852"/>
    </source>
</evidence>
<protein>
    <submittedName>
        <fullName evidence="2">Uncharacterized protein</fullName>
    </submittedName>
</protein>
<keyword evidence="1" id="KW-0812">Transmembrane</keyword>
<comment type="caution">
    <text evidence="2">The sequence shown here is derived from an EMBL/GenBank/DDBJ whole genome shotgun (WGS) entry which is preliminary data.</text>
</comment>
<keyword evidence="1" id="KW-0472">Membrane</keyword>
<feature type="transmembrane region" description="Helical" evidence="1">
    <location>
        <begin position="22"/>
        <end position="44"/>
    </location>
</feature>